<dbReference type="Gene3D" id="1.10.760.10">
    <property type="entry name" value="Cytochrome c-like domain"/>
    <property type="match status" value="1"/>
</dbReference>
<dbReference type="PROSITE" id="PS51007">
    <property type="entry name" value="CYTC"/>
    <property type="match status" value="1"/>
</dbReference>
<keyword evidence="3 4" id="KW-0408">Iron</keyword>
<dbReference type="PIRSF" id="PIRSF024608">
    <property type="entry name" value="UCP024608"/>
    <property type="match status" value="1"/>
</dbReference>
<feature type="chain" id="PRO_5045087214" evidence="5">
    <location>
        <begin position="20"/>
        <end position="204"/>
    </location>
</feature>
<keyword evidence="5" id="KW-0732">Signal</keyword>
<dbReference type="Proteomes" id="UP000603602">
    <property type="component" value="Unassembled WGS sequence"/>
</dbReference>
<dbReference type="SUPFAM" id="SSF46626">
    <property type="entry name" value="Cytochrome c"/>
    <property type="match status" value="1"/>
</dbReference>
<keyword evidence="8" id="KW-1185">Reference proteome</keyword>
<dbReference type="InterPro" id="IPR016823">
    <property type="entry name" value="Thiosulf_SoxX_II"/>
</dbReference>
<dbReference type="InterPro" id="IPR030999">
    <property type="entry name" value="Thiosulf_SoxX"/>
</dbReference>
<evidence type="ECO:0000313" key="7">
    <source>
        <dbReference type="EMBL" id="MBD8504824.1"/>
    </source>
</evidence>
<keyword evidence="1 4" id="KW-0349">Heme</keyword>
<organism evidence="7 8">
    <name type="scientific">Thauera sedimentorum</name>
    <dbReference type="NCBI Taxonomy" id="2767595"/>
    <lineage>
        <taxon>Bacteria</taxon>
        <taxon>Pseudomonadati</taxon>
        <taxon>Pseudomonadota</taxon>
        <taxon>Betaproteobacteria</taxon>
        <taxon>Rhodocyclales</taxon>
        <taxon>Zoogloeaceae</taxon>
        <taxon>Thauera</taxon>
    </lineage>
</organism>
<dbReference type="NCBIfam" id="TIGR04485">
    <property type="entry name" value="thiosulf_SoxX"/>
    <property type="match status" value="1"/>
</dbReference>
<dbReference type="EMBL" id="JACYTO010000003">
    <property type="protein sequence ID" value="MBD8504824.1"/>
    <property type="molecule type" value="Genomic_DNA"/>
</dbReference>
<proteinExistence type="predicted"/>
<evidence type="ECO:0000259" key="6">
    <source>
        <dbReference type="PROSITE" id="PS51007"/>
    </source>
</evidence>
<evidence type="ECO:0000256" key="5">
    <source>
        <dbReference type="SAM" id="SignalP"/>
    </source>
</evidence>
<feature type="signal peptide" evidence="5">
    <location>
        <begin position="1"/>
        <end position="19"/>
    </location>
</feature>
<name>A0ABR9BEP6_9RHOO</name>
<sequence>MKKTLLLAPLALFAGAVAAADLDAQVAEMMKTSFKATGIATLDRQVQDEVQKACSSPTQPDAATMKRLEEAQLKTIQWPSDGNYTGGDWKQGAKIAISGRGLTWRDPADFVNGGGCYNCHAMDPNEVSAGTIGPSLVGYATLRGRSEEVVKYTWGKLWNAKAYNACSDMPRNGYGKILTEEQIRHVMAYLFDPESPVNQPPKSK</sequence>
<feature type="domain" description="Cytochrome c" evidence="6">
    <location>
        <begin position="87"/>
        <end position="194"/>
    </location>
</feature>
<dbReference type="InterPro" id="IPR009056">
    <property type="entry name" value="Cyt_c-like_dom"/>
</dbReference>
<comment type="caution">
    <text evidence="7">The sequence shown here is derived from an EMBL/GenBank/DDBJ whole genome shotgun (WGS) entry which is preliminary data.</text>
</comment>
<protein>
    <submittedName>
        <fullName evidence="7">Sulfur oxidation c-type cytochrome SoxX</fullName>
    </submittedName>
</protein>
<evidence type="ECO:0000256" key="1">
    <source>
        <dbReference type="ARBA" id="ARBA00022617"/>
    </source>
</evidence>
<reference evidence="8" key="1">
    <citation type="submission" date="2023-07" db="EMBL/GenBank/DDBJ databases">
        <title>Thauera sp. CAU 1555 isolated from sand of Yaerae Beach.</title>
        <authorList>
            <person name="Kim W."/>
        </authorList>
    </citation>
    <scope>NUCLEOTIDE SEQUENCE [LARGE SCALE GENOMIC DNA]</scope>
    <source>
        <strain evidence="8">CAU 1555</strain>
    </source>
</reference>
<evidence type="ECO:0000313" key="8">
    <source>
        <dbReference type="Proteomes" id="UP000603602"/>
    </source>
</evidence>
<gene>
    <name evidence="7" type="primary">soxX</name>
    <name evidence="7" type="ORF">IFO67_18175</name>
</gene>
<evidence type="ECO:0000256" key="3">
    <source>
        <dbReference type="ARBA" id="ARBA00023004"/>
    </source>
</evidence>
<evidence type="ECO:0000256" key="2">
    <source>
        <dbReference type="ARBA" id="ARBA00022723"/>
    </source>
</evidence>
<dbReference type="RefSeq" id="WP_187719641.1">
    <property type="nucleotide sequence ID" value="NZ_JACTAH010000003.1"/>
</dbReference>
<evidence type="ECO:0000256" key="4">
    <source>
        <dbReference type="PROSITE-ProRule" id="PRU00433"/>
    </source>
</evidence>
<accession>A0ABR9BEP6</accession>
<keyword evidence="2 4" id="KW-0479">Metal-binding</keyword>
<dbReference type="InterPro" id="IPR036909">
    <property type="entry name" value="Cyt_c-like_dom_sf"/>
</dbReference>